<protein>
    <submittedName>
        <fullName evidence="1">Uncharacterized protein</fullName>
    </submittedName>
</protein>
<dbReference type="SUPFAM" id="SSF69322">
    <property type="entry name" value="Tricorn protease domain 2"/>
    <property type="match status" value="1"/>
</dbReference>
<dbReference type="EMBL" id="APMM01000043">
    <property type="protein sequence ID" value="ENN95853.1"/>
    <property type="molecule type" value="Genomic_DNA"/>
</dbReference>
<comment type="caution">
    <text evidence="1">The sequence shown here is derived from an EMBL/GenBank/DDBJ whole genome shotgun (WGS) entry which is preliminary data.</text>
</comment>
<name>N6V0K9_9EURY</name>
<dbReference type="OrthoDB" id="28968at2157"/>
<dbReference type="InterPro" id="IPR019198">
    <property type="entry name" value="Beta_propeller_containing"/>
</dbReference>
<evidence type="ECO:0000313" key="2">
    <source>
        <dbReference type="Proteomes" id="UP000053695"/>
    </source>
</evidence>
<dbReference type="STRING" id="1069083.GCA_000371805_00263"/>
<dbReference type="PATRIC" id="fig|1069083.5.peg.1103"/>
<dbReference type="Pfam" id="PF09826">
    <property type="entry name" value="Beta_propel"/>
    <property type="match status" value="1"/>
</dbReference>
<proteinExistence type="predicted"/>
<sequence length="558" mass="65532">MKKLILIILILLLSGCISKEEDISDFKIFEVNDPKKLFINKYEYNIYKNEYKFSETNVQVRGVDEADIVKTNGCFIFYSPTSYFNKKTYIINSKALNVTNVIKDGNLLYLKNNTLIIINRFKNTITSYDISNPKKIRVIWKKVLNGSYVDSRVYKDKIYLIIAKGDYPQIWYDVKLKYYIPNVPICRNYIISEINIKNGKINRAIALAGGYNTIIYMSRTNIYLTYYISHRDRAYLDFIKENAEKYFPEELSKTLKKIIDDNLFSDEAKLLEVKRRINSYIYQLPKEDALNLKNILDKDFTNYLKKNIYKYERTGIVKIDLKSFSVKSSSVPGRLINRYAMDEYNGNLRLVTTLGDPIVGYRNNVYVLNSNLKLIGKLENIEEGKKIFAVRFLKDKVFIITYYRKDPLLVISLDDHPKILGYLNISGYSTYLHFINNDKLLAIGKDDDGKIKIDLYNISNYNNPKLLDRFKLDKFWSLALYNPHAFLWNKENKILAIPIERSAYIFKIDNEIKLKKIIEHLDYVERVIYINNHIFSLSPSEVVKTNITSWKSEKLVIK</sequence>
<dbReference type="RefSeq" id="WP_004592702.1">
    <property type="nucleotide sequence ID" value="NZ_APMM01000043.1"/>
</dbReference>
<organism evidence="1 2">
    <name type="scientific">Methanocaldococcus villosus KIN24-T80</name>
    <dbReference type="NCBI Taxonomy" id="1069083"/>
    <lineage>
        <taxon>Archaea</taxon>
        <taxon>Methanobacteriati</taxon>
        <taxon>Methanobacteriota</taxon>
        <taxon>Methanomada group</taxon>
        <taxon>Methanococci</taxon>
        <taxon>Methanococcales</taxon>
        <taxon>Methanocaldococcaceae</taxon>
        <taxon>Methanocaldococcus</taxon>
    </lineage>
</organism>
<gene>
    <name evidence="1" type="ORF">J422_05653</name>
</gene>
<reference evidence="1 2" key="1">
    <citation type="journal article" date="2013" name="Genome Announc.">
        <title>Draft Genome Sequence of a Highly Flagellated, Fast-Swimming Archaeon, Methanocaldococcus villosus Strain KIN24-T80 (DSM 22612).</title>
        <authorList>
            <person name="Thennarasu S."/>
            <person name="Polireddy D."/>
            <person name="Antony A."/>
            <person name="Yada M.R."/>
            <person name="Algarawi S."/>
            <person name="Sivakumar N."/>
        </authorList>
    </citation>
    <scope>NUCLEOTIDE SEQUENCE [LARGE SCALE GENOMIC DNA]</scope>
    <source>
        <strain evidence="1 2">KIN24-T80</strain>
    </source>
</reference>
<evidence type="ECO:0000313" key="1">
    <source>
        <dbReference type="EMBL" id="ENN95853.1"/>
    </source>
</evidence>
<accession>N6V0K9</accession>
<dbReference type="Proteomes" id="UP000053695">
    <property type="component" value="Unassembled WGS sequence"/>
</dbReference>
<dbReference type="AlphaFoldDB" id="N6V0K9"/>
<keyword evidence="2" id="KW-1185">Reference proteome</keyword>
<dbReference type="PROSITE" id="PS51257">
    <property type="entry name" value="PROKAR_LIPOPROTEIN"/>
    <property type="match status" value="1"/>
</dbReference>